<keyword evidence="5" id="KW-0408">Iron</keyword>
<feature type="region of interest" description="Disordered" evidence="8">
    <location>
        <begin position="421"/>
        <end position="442"/>
    </location>
</feature>
<evidence type="ECO:0000256" key="8">
    <source>
        <dbReference type="SAM" id="MobiDB-lite"/>
    </source>
</evidence>
<dbReference type="InterPro" id="IPR023885">
    <property type="entry name" value="4Fe4S-binding_SPASM_dom"/>
</dbReference>
<dbReference type="GO" id="GO:0016491">
    <property type="term" value="F:oxidoreductase activity"/>
    <property type="evidence" value="ECO:0007669"/>
    <property type="project" value="InterPro"/>
</dbReference>
<dbReference type="STRING" id="927083.DB32_002067"/>
<keyword evidence="2" id="KW-0004">4Fe-4S</keyword>
<dbReference type="InterPro" id="IPR047207">
    <property type="entry name" value="SPASM_anSME"/>
</dbReference>
<dbReference type="Pfam" id="PF13186">
    <property type="entry name" value="SPASM"/>
    <property type="match status" value="1"/>
</dbReference>
<dbReference type="SUPFAM" id="SSF103642">
    <property type="entry name" value="Sec-C motif"/>
    <property type="match status" value="1"/>
</dbReference>
<dbReference type="Proteomes" id="UP000034883">
    <property type="component" value="Chromosome"/>
</dbReference>
<keyword evidence="11" id="KW-1185">Reference proteome</keyword>
<dbReference type="InterPro" id="IPR013785">
    <property type="entry name" value="Aldolase_TIM"/>
</dbReference>
<dbReference type="InterPro" id="IPR058240">
    <property type="entry name" value="rSAM_sf"/>
</dbReference>
<evidence type="ECO:0000313" key="11">
    <source>
        <dbReference type="Proteomes" id="UP000034883"/>
    </source>
</evidence>
<evidence type="ECO:0000256" key="7">
    <source>
        <dbReference type="ARBA" id="ARBA00023601"/>
    </source>
</evidence>
<organism evidence="10 11">
    <name type="scientific">Sandaracinus amylolyticus</name>
    <dbReference type="NCBI Taxonomy" id="927083"/>
    <lineage>
        <taxon>Bacteria</taxon>
        <taxon>Pseudomonadati</taxon>
        <taxon>Myxococcota</taxon>
        <taxon>Polyangia</taxon>
        <taxon>Polyangiales</taxon>
        <taxon>Sandaracinaceae</taxon>
        <taxon>Sandaracinus</taxon>
    </lineage>
</organism>
<accession>A0A0F6W198</accession>
<dbReference type="CDD" id="cd21120">
    <property type="entry name" value="SPASM_anSME"/>
    <property type="match status" value="1"/>
</dbReference>
<dbReference type="PANTHER" id="PTHR43273">
    <property type="entry name" value="ANAEROBIC SULFATASE-MATURATING ENZYME HOMOLOG ASLB-RELATED"/>
    <property type="match status" value="1"/>
</dbReference>
<evidence type="ECO:0000313" key="10">
    <source>
        <dbReference type="EMBL" id="AKF04918.1"/>
    </source>
</evidence>
<dbReference type="SUPFAM" id="SSF102114">
    <property type="entry name" value="Radical SAM enzymes"/>
    <property type="match status" value="1"/>
</dbReference>
<dbReference type="SFLD" id="SFLDG01067">
    <property type="entry name" value="SPASM/twitch_domain_containing"/>
    <property type="match status" value="1"/>
</dbReference>
<evidence type="ECO:0000256" key="2">
    <source>
        <dbReference type="ARBA" id="ARBA00022485"/>
    </source>
</evidence>
<dbReference type="NCBIfam" id="TIGR03942">
    <property type="entry name" value="sulfatase_rSAM"/>
    <property type="match status" value="1"/>
</dbReference>
<dbReference type="InterPro" id="IPR007197">
    <property type="entry name" value="rSAM"/>
</dbReference>
<dbReference type="GO" id="GO:0051539">
    <property type="term" value="F:4 iron, 4 sulfur cluster binding"/>
    <property type="evidence" value="ECO:0007669"/>
    <property type="project" value="UniProtKB-KW"/>
</dbReference>
<keyword evidence="6" id="KW-0411">Iron-sulfur</keyword>
<gene>
    <name evidence="10" type="ORF">DB32_002067</name>
</gene>
<dbReference type="SFLD" id="SFLDG01386">
    <property type="entry name" value="main_SPASM_domain-containing"/>
    <property type="match status" value="1"/>
</dbReference>
<dbReference type="SFLD" id="SFLDF00285">
    <property type="entry name" value="anaerobic_Ser-type_sulfatase-m"/>
    <property type="match status" value="1"/>
</dbReference>
<comment type="similarity">
    <text evidence="7">Belongs to the radical SAM superfamily. Anaerobic sulfatase-maturating enzyme family.</text>
</comment>
<evidence type="ECO:0000259" key="9">
    <source>
        <dbReference type="PROSITE" id="PS51918"/>
    </source>
</evidence>
<dbReference type="PANTHER" id="PTHR43273:SF3">
    <property type="entry name" value="ANAEROBIC SULFATASE-MATURATING ENZYME HOMOLOG ASLB-RELATED"/>
    <property type="match status" value="1"/>
</dbReference>
<feature type="domain" description="Radical SAM core" evidence="9">
    <location>
        <begin position="28"/>
        <end position="257"/>
    </location>
</feature>
<dbReference type="InterPro" id="IPR023867">
    <property type="entry name" value="Sulphatase_maturase_rSAM"/>
</dbReference>
<evidence type="ECO:0000256" key="4">
    <source>
        <dbReference type="ARBA" id="ARBA00022723"/>
    </source>
</evidence>
<dbReference type="Pfam" id="PF04055">
    <property type="entry name" value="Radical_SAM"/>
    <property type="match status" value="1"/>
</dbReference>
<dbReference type="Gene3D" id="3.20.20.70">
    <property type="entry name" value="Aldolase class I"/>
    <property type="match status" value="1"/>
</dbReference>
<dbReference type="SFLD" id="SFLDG01384">
    <property type="entry name" value="thioether_bond_formation_requi"/>
    <property type="match status" value="1"/>
</dbReference>
<keyword evidence="3" id="KW-0949">S-adenosyl-L-methionine</keyword>
<name>A0A0F6W198_9BACT</name>
<dbReference type="InterPro" id="IPR034491">
    <property type="entry name" value="Anaerob_Ser_sulfatase-maturase"/>
</dbReference>
<evidence type="ECO:0000256" key="6">
    <source>
        <dbReference type="ARBA" id="ARBA00023014"/>
    </source>
</evidence>
<proteinExistence type="inferred from homology"/>
<evidence type="ECO:0000256" key="5">
    <source>
        <dbReference type="ARBA" id="ARBA00023004"/>
    </source>
</evidence>
<evidence type="ECO:0000256" key="1">
    <source>
        <dbReference type="ARBA" id="ARBA00001966"/>
    </source>
</evidence>
<dbReference type="SFLD" id="SFLDS00029">
    <property type="entry name" value="Radical_SAM"/>
    <property type="match status" value="1"/>
</dbReference>
<dbReference type="Pfam" id="PF02810">
    <property type="entry name" value="SEC-C"/>
    <property type="match status" value="1"/>
</dbReference>
<dbReference type="NCBIfam" id="TIGR04085">
    <property type="entry name" value="rSAM_more_4Fe4S"/>
    <property type="match status" value="1"/>
</dbReference>
<dbReference type="KEGG" id="samy:DB32_002067"/>
<comment type="cofactor">
    <cofactor evidence="1">
        <name>[4Fe-4S] cluster</name>
        <dbReference type="ChEBI" id="CHEBI:49883"/>
    </cofactor>
</comment>
<dbReference type="AlphaFoldDB" id="A0A0F6W198"/>
<dbReference type="EMBL" id="CP011125">
    <property type="protein sequence ID" value="AKF04918.1"/>
    <property type="molecule type" value="Genomic_DNA"/>
</dbReference>
<dbReference type="GO" id="GO:0046872">
    <property type="term" value="F:metal ion binding"/>
    <property type="evidence" value="ECO:0007669"/>
    <property type="project" value="UniProtKB-KW"/>
</dbReference>
<reference evidence="10 11" key="1">
    <citation type="submission" date="2015-03" db="EMBL/GenBank/DDBJ databases">
        <title>Genome assembly of Sandaracinus amylolyticus DSM 53668.</title>
        <authorList>
            <person name="Sharma G."/>
            <person name="Subramanian S."/>
        </authorList>
    </citation>
    <scope>NUCLEOTIDE SEQUENCE [LARGE SCALE GENOMIC DNA]</scope>
    <source>
        <strain evidence="10 11">DSM 53668</strain>
    </source>
</reference>
<dbReference type="PROSITE" id="PS51918">
    <property type="entry name" value="RADICAL_SAM"/>
    <property type="match status" value="1"/>
</dbReference>
<protein>
    <submittedName>
        <fullName evidence="10">Putative arylsulfatase regulatory protein</fullName>
    </submittedName>
</protein>
<dbReference type="SFLD" id="SFLDG01072">
    <property type="entry name" value="dehydrogenase_like"/>
    <property type="match status" value="1"/>
</dbReference>
<keyword evidence="4" id="KW-0479">Metal-binding</keyword>
<dbReference type="InterPro" id="IPR004027">
    <property type="entry name" value="SEC_C_motif"/>
</dbReference>
<evidence type="ECO:0000256" key="3">
    <source>
        <dbReference type="ARBA" id="ARBA00022691"/>
    </source>
</evidence>
<dbReference type="CDD" id="cd01335">
    <property type="entry name" value="Radical_SAM"/>
    <property type="match status" value="1"/>
</dbReference>
<sequence>MAHRDARSAHGACTAFAALMTTATSTIPTPPARIHVLAKPTGAICNLDCAYCFYLDKEKLYPDSDFRMSDELLERHIQQLVEAHRGDRVTVAWQGGEPTLMGLDFYRKVVEYERKHARPGLVFENTLQTNGTLLDHAWCEFFREHGFLIGISIDGPRALHDHYRVDKGGKPTFDKVMRGVRLLQEHGVDHNVLCTVHRANADHPLDVYRFFRDEVGTDWIQFIPVVERVLGSTVSERSVGPEQFGSFLIAIFDEWVRHDVGRVFVQTFEAALRNWLGLKSSGMCVFDEACGHGLALEHNGDLYSCDHFVEPRHRVGNLRDKRLLDVVMSDEQRAFGRHKLESLPRECRECDVRFACHGECPKSRFLKTRDGEPGLNYLCAGYKAFFHHVDGPMKRMAQLVERGRPASDVMAILARESAAHAGRNEPCPCGSGTKTKRCHGAR</sequence>